<feature type="compositionally biased region" description="Basic residues" evidence="1">
    <location>
        <begin position="187"/>
        <end position="202"/>
    </location>
</feature>
<proteinExistence type="predicted"/>
<feature type="compositionally biased region" description="Low complexity" evidence="1">
    <location>
        <begin position="203"/>
        <end position="214"/>
    </location>
</feature>
<accession>A0A6J4L600</accession>
<feature type="compositionally biased region" description="Basic residues" evidence="1">
    <location>
        <begin position="39"/>
        <end position="59"/>
    </location>
</feature>
<reference evidence="2" key="1">
    <citation type="submission" date="2020-02" db="EMBL/GenBank/DDBJ databases">
        <authorList>
            <person name="Meier V. D."/>
        </authorList>
    </citation>
    <scope>NUCLEOTIDE SEQUENCE</scope>
    <source>
        <strain evidence="2">AVDCRST_MAG29</strain>
    </source>
</reference>
<dbReference type="EMBL" id="CADCUG010000035">
    <property type="protein sequence ID" value="CAA9323922.1"/>
    <property type="molecule type" value="Genomic_DNA"/>
</dbReference>
<organism evidence="2">
    <name type="scientific">uncultured Nocardioidaceae bacterium</name>
    <dbReference type="NCBI Taxonomy" id="253824"/>
    <lineage>
        <taxon>Bacteria</taxon>
        <taxon>Bacillati</taxon>
        <taxon>Actinomycetota</taxon>
        <taxon>Actinomycetes</taxon>
        <taxon>Propionibacteriales</taxon>
        <taxon>Nocardioidaceae</taxon>
        <taxon>environmental samples</taxon>
    </lineage>
</organism>
<dbReference type="EC" id="2.7.2.8" evidence="2"/>
<feature type="compositionally biased region" description="Basic and acidic residues" evidence="1">
    <location>
        <begin position="96"/>
        <end position="114"/>
    </location>
</feature>
<feature type="region of interest" description="Disordered" evidence="1">
    <location>
        <begin position="1"/>
        <end position="59"/>
    </location>
</feature>
<keyword evidence="2" id="KW-0808">Transferase</keyword>
<feature type="non-terminal residue" evidence="2">
    <location>
        <position position="1"/>
    </location>
</feature>
<evidence type="ECO:0000256" key="1">
    <source>
        <dbReference type="SAM" id="MobiDB-lite"/>
    </source>
</evidence>
<dbReference type="AlphaFoldDB" id="A0A6J4L600"/>
<feature type="non-terminal residue" evidence="2">
    <location>
        <position position="301"/>
    </location>
</feature>
<name>A0A6J4L600_9ACTN</name>
<feature type="compositionally biased region" description="Basic residues" evidence="1">
    <location>
        <begin position="127"/>
        <end position="166"/>
    </location>
</feature>
<keyword evidence="2" id="KW-0418">Kinase</keyword>
<dbReference type="GO" id="GO:0003991">
    <property type="term" value="F:acetylglutamate kinase activity"/>
    <property type="evidence" value="ECO:0007669"/>
    <property type="project" value="UniProtKB-EC"/>
</dbReference>
<feature type="compositionally biased region" description="Basic and acidic residues" evidence="1">
    <location>
        <begin position="236"/>
        <end position="248"/>
    </location>
</feature>
<feature type="region of interest" description="Disordered" evidence="1">
    <location>
        <begin position="90"/>
        <end position="301"/>
    </location>
</feature>
<gene>
    <name evidence="2" type="ORF">AVDCRST_MAG29-622</name>
</gene>
<sequence length="301" mass="33390">EDPVRAGRGRRAGRGGQGRDPRRGPAVDPAVLRADGRGQVRRQRHDRRRPQVGLRRGHRVPAAVWRACRRRARRGPADFRHAVPARHRVRVPWRPAGDDARGDGRRADGADRAGRARAGRAAELARALRRRAVGRGRGAVHRRAARGAHQRRGGRSRSRRRRRARPSRGGPRPDRRRTDPGGVDGRTRHRRRRAQRQRRHRGSSAGQGPRGQQARRADRRDRAVPGLAARPGQPHRGGDRQRARRADAHAGVGDAPEDGGVPASSAWRGAERQCHRWAGPALAAAGDLHRRGRRHDGGGRL</sequence>
<protein>
    <submittedName>
        <fullName evidence="2">Acetylglutamate kinase</fullName>
        <ecNumber evidence="2">2.7.2.8</ecNumber>
    </submittedName>
</protein>
<evidence type="ECO:0000313" key="2">
    <source>
        <dbReference type="EMBL" id="CAA9323922.1"/>
    </source>
</evidence>